<feature type="compositionally biased region" description="Polar residues" evidence="1">
    <location>
        <begin position="538"/>
        <end position="557"/>
    </location>
</feature>
<sequence>MEIVVEQGYAAENIAAMWYKSLKDETDVGLRMLHTDQDTMDMARIGMRDNMVELFVVHKDGATTRKGCTIEEVEDIDAGEAAAPTAGTVGPDPIVLHKAQLFAQPKVGKKSTVVKEAQNDMLEDDDEERSDFSGDDESEDDDYQPGNDDEGDSDEQWSENSYGDSDLEVAFDDSDDDWNGDGSLYDVEVTTTKDSQKLKQSVPSGRVEGEFSGSVNKGKEKVVAAGLRDEDNGYESEELWDVPISDDERDPLSRKYPLYKSLKNMKEYKWEVGTLYVDRNAFKECVTSYAVHSGRGIWFSKCDSRRCKAVCKEGCKWFAYCNKIKREDTWQLTSCYKKHTCSKATKIGIMSSQWLSKAFMKKICENPKIKLRTLIKKAHSKWNVDLTMTKAARVKQQALDEINGYPCEHAMSYIRKMCLDVKNYVNKCYRKETYVACYQHVIYPVNGPNLWARTENNDVLPPVFRKPIGRPKLSRNKTGDEPHNNGPLAKISRTGQQQKYSYCFALGHNKRTCPRKRKVEASAKKNTAAPQAKKGAGTTRTLNPSKIPAKTTTQPATKLQPKRKSNTQVGESQESQTSSKRPRCSSSASQP</sequence>
<gene>
    <name evidence="3" type="ORF">Ahy_B10g101849</name>
</gene>
<dbReference type="PANTHER" id="PTHR31973:SF189">
    <property type="entry name" value="TRANSPOSASE, MUDR, PLANT, MULE TRANSPOSASE DOMAIN PROTEIN-RELATED"/>
    <property type="match status" value="1"/>
</dbReference>
<dbReference type="AlphaFoldDB" id="A0A444X0I6"/>
<feature type="compositionally biased region" description="Low complexity" evidence="1">
    <location>
        <begin position="575"/>
        <end position="591"/>
    </location>
</feature>
<dbReference type="PANTHER" id="PTHR31973">
    <property type="entry name" value="POLYPROTEIN, PUTATIVE-RELATED"/>
    <property type="match status" value="1"/>
</dbReference>
<comment type="caution">
    <text evidence="3">The sequence shown here is derived from an EMBL/GenBank/DDBJ whole genome shotgun (WGS) entry which is preliminary data.</text>
</comment>
<organism evidence="3 4">
    <name type="scientific">Arachis hypogaea</name>
    <name type="common">Peanut</name>
    <dbReference type="NCBI Taxonomy" id="3818"/>
    <lineage>
        <taxon>Eukaryota</taxon>
        <taxon>Viridiplantae</taxon>
        <taxon>Streptophyta</taxon>
        <taxon>Embryophyta</taxon>
        <taxon>Tracheophyta</taxon>
        <taxon>Spermatophyta</taxon>
        <taxon>Magnoliopsida</taxon>
        <taxon>eudicotyledons</taxon>
        <taxon>Gunneridae</taxon>
        <taxon>Pentapetalae</taxon>
        <taxon>rosids</taxon>
        <taxon>fabids</taxon>
        <taxon>Fabales</taxon>
        <taxon>Fabaceae</taxon>
        <taxon>Papilionoideae</taxon>
        <taxon>50 kb inversion clade</taxon>
        <taxon>dalbergioids sensu lato</taxon>
        <taxon>Dalbergieae</taxon>
        <taxon>Pterocarpus clade</taxon>
        <taxon>Arachis</taxon>
    </lineage>
</organism>
<protein>
    <recommendedName>
        <fullName evidence="2">PB1-like domain-containing protein</fullName>
    </recommendedName>
</protein>
<feature type="region of interest" description="Disordered" evidence="1">
    <location>
        <begin position="514"/>
        <end position="591"/>
    </location>
</feature>
<name>A0A444X0I6_ARAHY</name>
<reference evidence="3 4" key="1">
    <citation type="submission" date="2019-01" db="EMBL/GenBank/DDBJ databases">
        <title>Sequencing of cultivated peanut Arachis hypogaea provides insights into genome evolution and oil improvement.</title>
        <authorList>
            <person name="Chen X."/>
        </authorList>
    </citation>
    <scope>NUCLEOTIDE SEQUENCE [LARGE SCALE GENOMIC DNA]</scope>
    <source>
        <strain evidence="4">cv. Fuhuasheng</strain>
        <tissue evidence="3">Leaves</tissue>
    </source>
</reference>
<keyword evidence="4" id="KW-1185">Reference proteome</keyword>
<evidence type="ECO:0000259" key="2">
    <source>
        <dbReference type="Pfam" id="PF26130"/>
    </source>
</evidence>
<feature type="region of interest" description="Disordered" evidence="1">
    <location>
        <begin position="118"/>
        <end position="213"/>
    </location>
</feature>
<proteinExistence type="predicted"/>
<feature type="compositionally biased region" description="Polar residues" evidence="1">
    <location>
        <begin position="189"/>
        <end position="203"/>
    </location>
</feature>
<dbReference type="Proteomes" id="UP000289738">
    <property type="component" value="Chromosome B10"/>
</dbReference>
<evidence type="ECO:0000313" key="3">
    <source>
        <dbReference type="EMBL" id="RYQ83207.1"/>
    </source>
</evidence>
<evidence type="ECO:0000256" key="1">
    <source>
        <dbReference type="SAM" id="MobiDB-lite"/>
    </source>
</evidence>
<dbReference type="Pfam" id="PF26130">
    <property type="entry name" value="PB1-like"/>
    <property type="match status" value="1"/>
</dbReference>
<feature type="region of interest" description="Disordered" evidence="1">
    <location>
        <begin position="462"/>
        <end position="494"/>
    </location>
</feature>
<dbReference type="InterPro" id="IPR058594">
    <property type="entry name" value="PB1-like_dom_pln"/>
</dbReference>
<feature type="compositionally biased region" description="Acidic residues" evidence="1">
    <location>
        <begin position="121"/>
        <end position="157"/>
    </location>
</feature>
<dbReference type="EMBL" id="SDMP01000020">
    <property type="protein sequence ID" value="RYQ83207.1"/>
    <property type="molecule type" value="Genomic_DNA"/>
</dbReference>
<feature type="compositionally biased region" description="Acidic residues" evidence="1">
    <location>
        <begin position="165"/>
        <end position="179"/>
    </location>
</feature>
<evidence type="ECO:0000313" key="4">
    <source>
        <dbReference type="Proteomes" id="UP000289738"/>
    </source>
</evidence>
<accession>A0A444X0I6</accession>
<feature type="domain" description="PB1-like" evidence="2">
    <location>
        <begin position="3"/>
        <end position="58"/>
    </location>
</feature>